<organism evidence="5 6">
    <name type="scientific">Pseudorhizobium flavum</name>
    <dbReference type="NCBI Taxonomy" id="1335061"/>
    <lineage>
        <taxon>Bacteria</taxon>
        <taxon>Pseudomonadati</taxon>
        <taxon>Pseudomonadota</taxon>
        <taxon>Alphaproteobacteria</taxon>
        <taxon>Hyphomicrobiales</taxon>
        <taxon>Rhizobiaceae</taxon>
        <taxon>Rhizobium/Agrobacterium group</taxon>
        <taxon>Pseudorhizobium</taxon>
    </lineage>
</organism>
<evidence type="ECO:0000313" key="5">
    <source>
        <dbReference type="EMBL" id="MBB6181291.1"/>
    </source>
</evidence>
<evidence type="ECO:0000256" key="3">
    <source>
        <dbReference type="ARBA" id="ARBA00023186"/>
    </source>
</evidence>
<dbReference type="AlphaFoldDB" id="A0A7W9Z174"/>
<evidence type="ECO:0000313" key="6">
    <source>
        <dbReference type="Proteomes" id="UP000535501"/>
    </source>
</evidence>
<protein>
    <recommendedName>
        <fullName evidence="4">Chaperone NapD</fullName>
    </recommendedName>
    <alternativeName>
        <fullName evidence="4">NapA signal peptide-binding chaperone NapD</fullName>
    </alternativeName>
</protein>
<dbReference type="Pfam" id="PF03927">
    <property type="entry name" value="NapD"/>
    <property type="match status" value="1"/>
</dbReference>
<evidence type="ECO:0000256" key="4">
    <source>
        <dbReference type="HAMAP-Rule" id="MF_02200"/>
    </source>
</evidence>
<dbReference type="GO" id="GO:0005737">
    <property type="term" value="C:cytoplasm"/>
    <property type="evidence" value="ECO:0007669"/>
    <property type="project" value="UniProtKB-SubCell"/>
</dbReference>
<keyword evidence="2 4" id="KW-0963">Cytoplasm</keyword>
<keyword evidence="3 4" id="KW-0143">Chaperone</keyword>
<sequence length="95" mass="9958">MPETPQRYHVSSAVVVTRPDAADSVAAALAVMEGVEIFAVQDGKIVVVIEGRTSGQLGAVLSEISGLPGVFAANMVFEHAEDEEAFGDERRTDAA</sequence>
<comment type="subunit">
    <text evidence="4">Interacts with the cytoplasmic NapA precursor.</text>
</comment>
<dbReference type="Proteomes" id="UP000535501">
    <property type="component" value="Unassembled WGS sequence"/>
</dbReference>
<comment type="function">
    <text evidence="4">Chaperone for NapA, the catalytic subunit of the periplasmic nitrate reductase. It binds directly and specifically to the twin-arginine signal peptide of NapA, preventing premature interaction with the Tat translocase and premature export.</text>
</comment>
<dbReference type="PANTHER" id="PTHR38603">
    <property type="entry name" value="CHAPERONE NAPD"/>
    <property type="match status" value="1"/>
</dbReference>
<dbReference type="GO" id="GO:0051224">
    <property type="term" value="P:negative regulation of protein transport"/>
    <property type="evidence" value="ECO:0007669"/>
    <property type="project" value="UniProtKB-UniRule"/>
</dbReference>
<evidence type="ECO:0000256" key="1">
    <source>
        <dbReference type="ARBA" id="ARBA00004496"/>
    </source>
</evidence>
<dbReference type="RefSeq" id="WP_077548874.1">
    <property type="nucleotide sequence ID" value="NZ_JACHEJ010000009.1"/>
</dbReference>
<keyword evidence="6" id="KW-1185">Reference proteome</keyword>
<dbReference type="EMBL" id="JACHEJ010000009">
    <property type="protein sequence ID" value="MBB6181291.1"/>
    <property type="molecule type" value="Genomic_DNA"/>
</dbReference>
<dbReference type="GO" id="GO:0005048">
    <property type="term" value="F:signal sequence binding"/>
    <property type="evidence" value="ECO:0007669"/>
    <property type="project" value="UniProtKB-UniRule"/>
</dbReference>
<dbReference type="InterPro" id="IPR005623">
    <property type="entry name" value="Chaperone_NapD_NO3_reduct"/>
</dbReference>
<comment type="caution">
    <text evidence="5">The sequence shown here is derived from an EMBL/GenBank/DDBJ whole genome shotgun (WGS) entry which is preliminary data.</text>
</comment>
<dbReference type="PANTHER" id="PTHR38603:SF1">
    <property type="entry name" value="CHAPERONE NAPD"/>
    <property type="match status" value="1"/>
</dbReference>
<accession>A0A7W9Z174</accession>
<name>A0A7W9Z174_9HYPH</name>
<comment type="similarity">
    <text evidence="4">Belongs to the NapD family.</text>
</comment>
<dbReference type="Gene3D" id="3.30.70.920">
    <property type="match status" value="1"/>
</dbReference>
<evidence type="ECO:0000256" key="2">
    <source>
        <dbReference type="ARBA" id="ARBA00022490"/>
    </source>
</evidence>
<gene>
    <name evidence="4" type="primary">napD</name>
    <name evidence="5" type="ORF">HNQ75_003278</name>
</gene>
<reference evidence="5 6" key="1">
    <citation type="submission" date="2020-08" db="EMBL/GenBank/DDBJ databases">
        <title>Genomic Encyclopedia of Type Strains, Phase IV (KMG-IV): sequencing the most valuable type-strain genomes for metagenomic binning, comparative biology and taxonomic classification.</title>
        <authorList>
            <person name="Goeker M."/>
        </authorList>
    </citation>
    <scope>NUCLEOTIDE SEQUENCE [LARGE SCALE GENOMIC DNA]</scope>
    <source>
        <strain evidence="5 6">DSM 102134</strain>
    </source>
</reference>
<proteinExistence type="inferred from homology"/>
<comment type="subcellular location">
    <subcellularLocation>
        <location evidence="1 4">Cytoplasm</location>
    </subcellularLocation>
</comment>
<dbReference type="HAMAP" id="MF_02200">
    <property type="entry name" value="NapD"/>
    <property type="match status" value="1"/>
</dbReference>